<dbReference type="InterPro" id="IPR014977">
    <property type="entry name" value="WRC_dom"/>
</dbReference>
<feature type="domain" description="WRC" evidence="5">
    <location>
        <begin position="201"/>
        <end position="245"/>
    </location>
</feature>
<dbReference type="PANTHER" id="PTHR31602:SF81">
    <property type="entry name" value="GROWTH-REGULATING FACTOR 9"/>
    <property type="match status" value="1"/>
</dbReference>
<keyword evidence="3" id="KW-0804">Transcription</keyword>
<dbReference type="Pfam" id="PF08879">
    <property type="entry name" value="WRC"/>
    <property type="match status" value="2"/>
</dbReference>
<reference evidence="6" key="2">
    <citation type="submission" date="2023-05" db="EMBL/GenBank/DDBJ databases">
        <authorList>
            <person name="Schelkunov M.I."/>
        </authorList>
    </citation>
    <scope>NUCLEOTIDE SEQUENCE</scope>
    <source>
        <strain evidence="6">Hsosn_3</strain>
        <tissue evidence="6">Leaf</tissue>
    </source>
</reference>
<evidence type="ECO:0000313" key="6">
    <source>
        <dbReference type="EMBL" id="KAK1377059.1"/>
    </source>
</evidence>
<feature type="compositionally biased region" description="Basic and acidic residues" evidence="4">
    <location>
        <begin position="256"/>
        <end position="265"/>
    </location>
</feature>
<keyword evidence="1 3" id="KW-0539">Nucleus</keyword>
<reference evidence="6" key="1">
    <citation type="submission" date="2023-02" db="EMBL/GenBank/DDBJ databases">
        <title>Genome of toxic invasive species Heracleum sosnowskyi carries increased number of genes despite the absence of recent whole-genome duplications.</title>
        <authorList>
            <person name="Schelkunov M."/>
            <person name="Shtratnikova V."/>
            <person name="Makarenko M."/>
            <person name="Klepikova A."/>
            <person name="Omelchenko D."/>
            <person name="Novikova G."/>
            <person name="Obukhova E."/>
            <person name="Bogdanov V."/>
            <person name="Penin A."/>
            <person name="Logacheva M."/>
        </authorList>
    </citation>
    <scope>NUCLEOTIDE SEQUENCE</scope>
    <source>
        <strain evidence="6">Hsosn_3</strain>
        <tissue evidence="6">Leaf</tissue>
    </source>
</reference>
<keyword evidence="7" id="KW-1185">Reference proteome</keyword>
<evidence type="ECO:0000256" key="4">
    <source>
        <dbReference type="SAM" id="MobiDB-lite"/>
    </source>
</evidence>
<evidence type="ECO:0000259" key="5">
    <source>
        <dbReference type="PROSITE" id="PS51667"/>
    </source>
</evidence>
<evidence type="ECO:0000313" key="7">
    <source>
        <dbReference type="Proteomes" id="UP001237642"/>
    </source>
</evidence>
<dbReference type="PANTHER" id="PTHR31602">
    <property type="entry name" value="GROWTH-REGULATING FACTOR 5"/>
    <property type="match status" value="1"/>
</dbReference>
<evidence type="ECO:0000256" key="2">
    <source>
        <dbReference type="PROSITE-ProRule" id="PRU01002"/>
    </source>
</evidence>
<evidence type="ECO:0000256" key="3">
    <source>
        <dbReference type="RuleBase" id="RU367127"/>
    </source>
</evidence>
<dbReference type="GO" id="GO:0032502">
    <property type="term" value="P:developmental process"/>
    <property type="evidence" value="ECO:0007669"/>
    <property type="project" value="InterPro"/>
</dbReference>
<dbReference type="PROSITE" id="PS51667">
    <property type="entry name" value="WRC"/>
    <property type="match status" value="2"/>
</dbReference>
<dbReference type="Proteomes" id="UP001237642">
    <property type="component" value="Unassembled WGS sequence"/>
</dbReference>
<sequence>MDPEPGRCRRTDGYKWRCRKDVLPNTKYCERHIHRGRSRKHVETSKIPIQLNTPTITYPSINTPTATCSRMTSQKITSHNPDDTSGKLPTHVHENQQNKIPSLGESKDLTCTATAITTSANGKSKTHSVCVENDKSSRESGDYLNGVVAGSNHIKDKSNKESSNSGGSETPEHSISAKSVVKGNPIVVSCNKVCEHHGLIAVEAQRCRRTDDRRWQCSNEAIPQQKYCESHMPRGPKRCRSSSEAETFTATPAAHSEAKSDRTNSHTDLLISPGKCPHPTNIDLDGSTSGSSSDSTTITDIDENISTSHILS</sequence>
<name>A0AAD8MLR5_9APIA</name>
<dbReference type="InterPro" id="IPR031137">
    <property type="entry name" value="GRF"/>
</dbReference>
<comment type="caution">
    <text evidence="2">Lacks conserved residue(s) required for the propagation of feature annotation.</text>
</comment>
<dbReference type="GO" id="GO:0006351">
    <property type="term" value="P:DNA-templated transcription"/>
    <property type="evidence" value="ECO:0007669"/>
    <property type="project" value="UniProtKB-UniRule"/>
</dbReference>
<comment type="similarity">
    <text evidence="3">Belongs to the GRF family.</text>
</comment>
<dbReference type="AlphaFoldDB" id="A0AAD8MLR5"/>
<feature type="region of interest" description="Disordered" evidence="4">
    <location>
        <begin position="123"/>
        <end position="178"/>
    </location>
</feature>
<dbReference type="EMBL" id="JAUIZM010000007">
    <property type="protein sequence ID" value="KAK1377059.1"/>
    <property type="molecule type" value="Genomic_DNA"/>
</dbReference>
<feature type="domain" description="WRC" evidence="5">
    <location>
        <begin position="2"/>
        <end position="48"/>
    </location>
</feature>
<comment type="function">
    <text evidence="3">Transcription activator.</text>
</comment>
<keyword evidence="3" id="KW-0010">Activator</keyword>
<dbReference type="GO" id="GO:0005524">
    <property type="term" value="F:ATP binding"/>
    <property type="evidence" value="ECO:0007669"/>
    <property type="project" value="UniProtKB-UniRule"/>
</dbReference>
<proteinExistence type="inferred from homology"/>
<comment type="caution">
    <text evidence="6">The sequence shown here is derived from an EMBL/GenBank/DDBJ whole genome shotgun (WGS) entry which is preliminary data.</text>
</comment>
<organism evidence="6 7">
    <name type="scientific">Heracleum sosnowskyi</name>
    <dbReference type="NCBI Taxonomy" id="360622"/>
    <lineage>
        <taxon>Eukaryota</taxon>
        <taxon>Viridiplantae</taxon>
        <taxon>Streptophyta</taxon>
        <taxon>Embryophyta</taxon>
        <taxon>Tracheophyta</taxon>
        <taxon>Spermatophyta</taxon>
        <taxon>Magnoliopsida</taxon>
        <taxon>eudicotyledons</taxon>
        <taxon>Gunneridae</taxon>
        <taxon>Pentapetalae</taxon>
        <taxon>asterids</taxon>
        <taxon>campanulids</taxon>
        <taxon>Apiales</taxon>
        <taxon>Apiaceae</taxon>
        <taxon>Apioideae</taxon>
        <taxon>apioid superclade</taxon>
        <taxon>Tordylieae</taxon>
        <taxon>Tordyliinae</taxon>
        <taxon>Heracleum</taxon>
    </lineage>
</organism>
<accession>A0AAD8MLR5</accession>
<dbReference type="GO" id="GO:0005634">
    <property type="term" value="C:nucleus"/>
    <property type="evidence" value="ECO:0007669"/>
    <property type="project" value="UniProtKB-SubCell"/>
</dbReference>
<gene>
    <name evidence="6" type="ORF">POM88_033252</name>
</gene>
<keyword evidence="3" id="KW-0805">Transcription regulation</keyword>
<evidence type="ECO:0000256" key="1">
    <source>
        <dbReference type="ARBA" id="ARBA00023242"/>
    </source>
</evidence>
<feature type="region of interest" description="Disordered" evidence="4">
    <location>
        <begin position="232"/>
        <end position="312"/>
    </location>
</feature>
<comment type="subcellular location">
    <subcellularLocation>
        <location evidence="3">Nucleus</location>
    </subcellularLocation>
</comment>
<feature type="compositionally biased region" description="Low complexity" evidence="4">
    <location>
        <begin position="282"/>
        <end position="312"/>
    </location>
</feature>
<protein>
    <recommendedName>
        <fullName evidence="3">Growth-regulating factor</fullName>
    </recommendedName>
</protein>
<comment type="domain">
    <text evidence="3">The QLQ domain and WRC domain may be involved in protein-protein interaction and DNA-binding, respectively.</text>
</comment>
<feature type="compositionally biased region" description="Basic and acidic residues" evidence="4">
    <location>
        <begin position="132"/>
        <end position="141"/>
    </location>
</feature>